<feature type="domain" description="PAC" evidence="5">
    <location>
        <begin position="829"/>
        <end position="886"/>
    </location>
</feature>
<dbReference type="Gene3D" id="1.10.8.500">
    <property type="entry name" value="HAMP domain in histidine kinase"/>
    <property type="match status" value="1"/>
</dbReference>
<dbReference type="SUPFAM" id="SSF158472">
    <property type="entry name" value="HAMP domain-like"/>
    <property type="match status" value="1"/>
</dbReference>
<evidence type="ECO:0000256" key="2">
    <source>
        <dbReference type="SAM" id="Coils"/>
    </source>
</evidence>
<dbReference type="PANTHER" id="PTHR43156">
    <property type="entry name" value="STAGE II SPORULATION PROTEIN E-RELATED"/>
    <property type="match status" value="1"/>
</dbReference>
<dbReference type="InterPro" id="IPR000700">
    <property type="entry name" value="PAS-assoc_C"/>
</dbReference>
<dbReference type="SMART" id="SM00065">
    <property type="entry name" value="GAF"/>
    <property type="match status" value="1"/>
</dbReference>
<name>A0A848J656_9BACT</name>
<evidence type="ECO:0000259" key="4">
    <source>
        <dbReference type="PROSITE" id="PS50112"/>
    </source>
</evidence>
<feature type="domain" description="PAS" evidence="4">
    <location>
        <begin position="761"/>
        <end position="801"/>
    </location>
</feature>
<keyword evidence="1" id="KW-0378">Hydrolase</keyword>
<evidence type="ECO:0000256" key="1">
    <source>
        <dbReference type="ARBA" id="ARBA00022801"/>
    </source>
</evidence>
<dbReference type="PROSITE" id="PS50113">
    <property type="entry name" value="PAC"/>
    <property type="match status" value="2"/>
</dbReference>
<dbReference type="AlphaFoldDB" id="A0A848J656"/>
<dbReference type="InterPro" id="IPR013767">
    <property type="entry name" value="PAS_fold"/>
</dbReference>
<keyword evidence="8" id="KW-1185">Reference proteome</keyword>
<organism evidence="7 8">
    <name type="scientific">Marinigracilibium pacificum</name>
    <dbReference type="NCBI Taxonomy" id="2729599"/>
    <lineage>
        <taxon>Bacteria</taxon>
        <taxon>Pseudomonadati</taxon>
        <taxon>Bacteroidota</taxon>
        <taxon>Cytophagia</taxon>
        <taxon>Cytophagales</taxon>
        <taxon>Flammeovirgaceae</taxon>
        <taxon>Marinigracilibium</taxon>
    </lineage>
</organism>
<keyword evidence="3" id="KW-0812">Transmembrane</keyword>
<dbReference type="Pfam" id="PF00672">
    <property type="entry name" value="HAMP"/>
    <property type="match status" value="1"/>
</dbReference>
<feature type="transmembrane region" description="Helical" evidence="3">
    <location>
        <begin position="302"/>
        <end position="320"/>
    </location>
</feature>
<feature type="transmembrane region" description="Helical" evidence="3">
    <location>
        <begin position="12"/>
        <end position="33"/>
    </location>
</feature>
<dbReference type="SUPFAM" id="SSF55781">
    <property type="entry name" value="GAF domain-like"/>
    <property type="match status" value="1"/>
</dbReference>
<dbReference type="Gene3D" id="3.60.40.10">
    <property type="entry name" value="PPM-type phosphatase domain"/>
    <property type="match status" value="1"/>
</dbReference>
<dbReference type="InterPro" id="IPR029016">
    <property type="entry name" value="GAF-like_dom_sf"/>
</dbReference>
<dbReference type="Pfam" id="PF08447">
    <property type="entry name" value="PAS_3"/>
    <property type="match status" value="1"/>
</dbReference>
<dbReference type="InterPro" id="IPR052016">
    <property type="entry name" value="Bact_Sigma-Reg"/>
</dbReference>
<evidence type="ECO:0000259" key="6">
    <source>
        <dbReference type="PROSITE" id="PS50885"/>
    </source>
</evidence>
<evidence type="ECO:0000259" key="5">
    <source>
        <dbReference type="PROSITE" id="PS50113"/>
    </source>
</evidence>
<dbReference type="Gene3D" id="3.30.450.40">
    <property type="match status" value="1"/>
</dbReference>
<keyword evidence="3" id="KW-1133">Transmembrane helix</keyword>
<dbReference type="GO" id="GO:0006355">
    <property type="term" value="P:regulation of DNA-templated transcription"/>
    <property type="evidence" value="ECO:0007669"/>
    <property type="project" value="InterPro"/>
</dbReference>
<dbReference type="InterPro" id="IPR001932">
    <property type="entry name" value="PPM-type_phosphatase-like_dom"/>
</dbReference>
<dbReference type="InterPro" id="IPR001610">
    <property type="entry name" value="PAC"/>
</dbReference>
<dbReference type="PANTHER" id="PTHR43156:SF9">
    <property type="entry name" value="HAMP DOMAIN-CONTAINING PROTEIN"/>
    <property type="match status" value="1"/>
</dbReference>
<reference evidence="7 8" key="1">
    <citation type="submission" date="2020-04" db="EMBL/GenBank/DDBJ databases">
        <title>Flammeovirgaceae bacterium KN852 isolated from deep sea.</title>
        <authorList>
            <person name="Zhang D.-C."/>
        </authorList>
    </citation>
    <scope>NUCLEOTIDE SEQUENCE [LARGE SCALE GENOMIC DNA]</scope>
    <source>
        <strain evidence="7 8">KN852</strain>
    </source>
</reference>
<gene>
    <name evidence="7" type="ORF">HH304_09390</name>
</gene>
<dbReference type="CDD" id="cd00130">
    <property type="entry name" value="PAS"/>
    <property type="match status" value="2"/>
</dbReference>
<keyword evidence="2" id="KW-0175">Coiled coil</keyword>
<dbReference type="EMBL" id="JABBNU010000005">
    <property type="protein sequence ID" value="NMM48612.1"/>
    <property type="molecule type" value="Genomic_DNA"/>
</dbReference>
<dbReference type="SMART" id="SM00086">
    <property type="entry name" value="PAC"/>
    <property type="match status" value="2"/>
</dbReference>
<feature type="domain" description="HAMP" evidence="6">
    <location>
        <begin position="322"/>
        <end position="374"/>
    </location>
</feature>
<dbReference type="SMART" id="SM00091">
    <property type="entry name" value="PAS"/>
    <property type="match status" value="2"/>
</dbReference>
<accession>A0A848J656</accession>
<dbReference type="InterPro" id="IPR003018">
    <property type="entry name" value="GAF"/>
</dbReference>
<protein>
    <submittedName>
        <fullName evidence="7">PAS domain S-box protein</fullName>
    </submittedName>
</protein>
<proteinExistence type="predicted"/>
<dbReference type="GO" id="GO:0007165">
    <property type="term" value="P:signal transduction"/>
    <property type="evidence" value="ECO:0007669"/>
    <property type="project" value="InterPro"/>
</dbReference>
<dbReference type="Pfam" id="PF00989">
    <property type="entry name" value="PAS"/>
    <property type="match status" value="1"/>
</dbReference>
<dbReference type="Gene3D" id="3.30.450.20">
    <property type="entry name" value="PAS domain"/>
    <property type="match status" value="3"/>
</dbReference>
<feature type="domain" description="PAC" evidence="5">
    <location>
        <begin position="710"/>
        <end position="761"/>
    </location>
</feature>
<dbReference type="SUPFAM" id="SSF55785">
    <property type="entry name" value="PYP-like sensor domain (PAS domain)"/>
    <property type="match status" value="2"/>
</dbReference>
<dbReference type="Proteomes" id="UP000559010">
    <property type="component" value="Unassembled WGS sequence"/>
</dbReference>
<evidence type="ECO:0000313" key="8">
    <source>
        <dbReference type="Proteomes" id="UP000559010"/>
    </source>
</evidence>
<dbReference type="InterPro" id="IPR003660">
    <property type="entry name" value="HAMP_dom"/>
</dbReference>
<keyword evidence="3" id="KW-0472">Membrane</keyword>
<dbReference type="Pfam" id="PF13185">
    <property type="entry name" value="GAF_2"/>
    <property type="match status" value="1"/>
</dbReference>
<dbReference type="InterPro" id="IPR036457">
    <property type="entry name" value="PPM-type-like_dom_sf"/>
</dbReference>
<dbReference type="PROSITE" id="PS50112">
    <property type="entry name" value="PAS"/>
    <property type="match status" value="2"/>
</dbReference>
<dbReference type="GO" id="GO:0016791">
    <property type="term" value="F:phosphatase activity"/>
    <property type="evidence" value="ECO:0007669"/>
    <property type="project" value="TreeGrafter"/>
</dbReference>
<dbReference type="InterPro" id="IPR035965">
    <property type="entry name" value="PAS-like_dom_sf"/>
</dbReference>
<dbReference type="PROSITE" id="PS50885">
    <property type="entry name" value="HAMP"/>
    <property type="match status" value="1"/>
</dbReference>
<dbReference type="SMART" id="SM00304">
    <property type="entry name" value="HAMP"/>
    <property type="match status" value="1"/>
</dbReference>
<evidence type="ECO:0000256" key="3">
    <source>
        <dbReference type="SAM" id="Phobius"/>
    </source>
</evidence>
<comment type="caution">
    <text evidence="7">The sequence shown here is derived from an EMBL/GenBank/DDBJ whole genome shotgun (WGS) entry which is preliminary data.</text>
</comment>
<dbReference type="InterPro" id="IPR013655">
    <property type="entry name" value="PAS_fold_3"/>
</dbReference>
<dbReference type="InterPro" id="IPR000014">
    <property type="entry name" value="PAS"/>
</dbReference>
<dbReference type="CDD" id="cd06225">
    <property type="entry name" value="HAMP"/>
    <property type="match status" value="1"/>
</dbReference>
<feature type="coiled-coil region" evidence="2">
    <location>
        <begin position="581"/>
        <end position="646"/>
    </location>
</feature>
<sequence>MFKNINIGGKITTLTALIVLIGVAISITVAYNLNKDKLESEYLNQLSVVNRAIDKDISNRFNMYKNTVEAIAGTQDLQEALSLYNDYSYINPDSVDSLIAPVLNRKIYSSTQSNLYITDITGNILASTDGITDVNIETIAESILQKATETSAIGNLQENESGFAIYAAAPVKFNSSNVGYIVTGHSLNTLYPILEDTSYLGKTGENLLVSRVLDRAIYVSPSRTEGSELIKRSVSIEEQTASQNAVRRVMVTDTLGSMQDIDYANKEVLSVWRPIQGTNLGIVTKIDQDEIYSSSNELLRKLILGGIGALIFTIIISLLITRTLTKPLKELQNIVKNLSKGILPNKIGIRGKDEIGQIASATRNLVSGLKRTANFAKQIGEGHYDAEFQPLSNEDTIGTSLINMRDSIQQAEKRDQERNWIVIGVAEIGEILRAHNDLDTLGYELIKYITKKTEAIQGAFYVVQNEKDSDDYAEARAVYAYNKQKQLRAKFKFAEGLVGQAWAERDTIFRTEIPYDYVTLTSGLLGEQRPTSLLIVPLIANEIVYGVIEIAGFKKFSPTHVKFVEELSTIIAQTIFNIQVNDRTRKLLQESQAMSNELQEKQEVLRQNAEEMEATQEELRRTNNQLEEQIEEVNRTQKRMQLLLENASEVITIYEEDQTIRYISPSVEKILGHKTEEMIGIKDIKFVEASYKESVNEMFNKLLENPDEQITIQYEYQTADGNLIWIESTGNNLLNDKAIQGIIVNSRDITEKRLAEQEQRMRSKMQALSENSPDLITRIESDGEVSYINPTIEAFTGQKPDIYLHKHVEELDLNSGITDYWMEVLNQVKEHKEKITNEIDFPTDNGNLVMQVNAIPEYNEADLIESVLVVSHDITARKAIELEIQNKNKKINDSINYAKRIQGAILPNNKVINKTLPESFIFYRPKDVVSGDFPWYLQQGDDIFIAAVDCTGHGVPGALLSLIGYFLLNDIVRSRKITEPGKILDLLDEGVTTTLRQDSDDSKTKDGMDIALCKINLKDSTLEYAGAHRPLYMVQNGELVEVKGNKFPIGGGLFKNQTEFTNTVIKFNPGDSAYICSDGFPDQFGGPQNRKFGPKRTRQLIMDNHNKPMKDVYGIFKHEWENWMSDEKQTDDVLMIGMKF</sequence>
<dbReference type="GO" id="GO:0016020">
    <property type="term" value="C:membrane"/>
    <property type="evidence" value="ECO:0007669"/>
    <property type="project" value="InterPro"/>
</dbReference>
<dbReference type="NCBIfam" id="TIGR00229">
    <property type="entry name" value="sensory_box"/>
    <property type="match status" value="2"/>
</dbReference>
<evidence type="ECO:0000313" key="7">
    <source>
        <dbReference type="EMBL" id="NMM48612.1"/>
    </source>
</evidence>
<dbReference type="RefSeq" id="WP_169680713.1">
    <property type="nucleotide sequence ID" value="NZ_JABBNU010000005.1"/>
</dbReference>
<dbReference type="Pfam" id="PF07228">
    <property type="entry name" value="SpoIIE"/>
    <property type="match status" value="1"/>
</dbReference>
<feature type="domain" description="PAS" evidence="4">
    <location>
        <begin position="636"/>
        <end position="706"/>
    </location>
</feature>